<dbReference type="GO" id="GO:0006415">
    <property type="term" value="P:translational termination"/>
    <property type="evidence" value="ECO:0007669"/>
    <property type="project" value="UniProtKB-UniRule"/>
</dbReference>
<name>R7RRM6_9CLOT</name>
<organism evidence="8 9">
    <name type="scientific">Thermobrachium celere DSM 8682</name>
    <dbReference type="NCBI Taxonomy" id="941824"/>
    <lineage>
        <taxon>Bacteria</taxon>
        <taxon>Bacillati</taxon>
        <taxon>Bacillota</taxon>
        <taxon>Clostridia</taxon>
        <taxon>Eubacteriales</taxon>
        <taxon>Clostridiaceae</taxon>
        <taxon>Thermobrachium</taxon>
    </lineage>
</organism>
<accession>R7RRM6</accession>
<evidence type="ECO:0000256" key="1">
    <source>
        <dbReference type="ARBA" id="ARBA00004496"/>
    </source>
</evidence>
<dbReference type="Gene3D" id="3.30.1360.40">
    <property type="match status" value="1"/>
</dbReference>
<dbReference type="AlphaFoldDB" id="R7RRM6"/>
<keyword evidence="6" id="KW-0175">Coiled coil</keyword>
<evidence type="ECO:0000313" key="9">
    <source>
        <dbReference type="Proteomes" id="UP000014923"/>
    </source>
</evidence>
<dbReference type="OrthoDB" id="9804006at2"/>
<evidence type="ECO:0000256" key="4">
    <source>
        <dbReference type="ARBA" id="ARBA00022917"/>
    </source>
</evidence>
<evidence type="ECO:0000256" key="5">
    <source>
        <dbReference type="HAMAP-Rule" id="MF_00040"/>
    </source>
</evidence>
<dbReference type="PANTHER" id="PTHR20982:SF3">
    <property type="entry name" value="MITOCHONDRIAL RIBOSOME RECYCLING FACTOR PSEUDO 1"/>
    <property type="match status" value="1"/>
</dbReference>
<comment type="subcellular location">
    <subcellularLocation>
        <location evidence="1 5">Cytoplasm</location>
    </subcellularLocation>
</comment>
<dbReference type="InterPro" id="IPR023584">
    <property type="entry name" value="Ribosome_recyc_fac_dom"/>
</dbReference>
<sequence length="185" mass="21000">MIKEVIVASEEKMKKSIELLKKELQGLKAGRANAAMLDKITVDYYGTPTHIAQLASISIPEPRVLVIQPWDKSVIKEIEKAIQKSDLGINPTNDGQVIRLVIPELTEETRKNLVKVVKKHGEDTKVAVRSIRRDANDKLKALKKEGNYSEDEIKRTEEEVQKLTDNFIKEIDKLVEAKEKEIMTV</sequence>
<comment type="caution">
    <text evidence="8">The sequence shown here is derived from an EMBL/GenBank/DDBJ whole genome shotgun (WGS) entry which is preliminary data.</text>
</comment>
<protein>
    <recommendedName>
        <fullName evidence="5">Ribosome-recycling factor</fullName>
        <shortName evidence="5">RRF</shortName>
    </recommendedName>
    <alternativeName>
        <fullName evidence="5">Ribosome-releasing factor</fullName>
    </alternativeName>
</protein>
<dbReference type="Gene3D" id="1.10.132.20">
    <property type="entry name" value="Ribosome-recycling factor"/>
    <property type="match status" value="1"/>
</dbReference>
<keyword evidence="4 5" id="KW-0648">Protein biosynthesis</keyword>
<evidence type="ECO:0000256" key="2">
    <source>
        <dbReference type="ARBA" id="ARBA00005912"/>
    </source>
</evidence>
<feature type="domain" description="Ribosome recycling factor" evidence="7">
    <location>
        <begin position="20"/>
        <end position="183"/>
    </location>
</feature>
<dbReference type="SUPFAM" id="SSF55194">
    <property type="entry name" value="Ribosome recycling factor, RRF"/>
    <property type="match status" value="1"/>
</dbReference>
<keyword evidence="3 5" id="KW-0963">Cytoplasm</keyword>
<feature type="coiled-coil region" evidence="6">
    <location>
        <begin position="139"/>
        <end position="173"/>
    </location>
</feature>
<evidence type="ECO:0000259" key="7">
    <source>
        <dbReference type="Pfam" id="PF01765"/>
    </source>
</evidence>
<dbReference type="Proteomes" id="UP000014923">
    <property type="component" value="Unassembled WGS sequence"/>
</dbReference>
<evidence type="ECO:0000256" key="3">
    <source>
        <dbReference type="ARBA" id="ARBA00022490"/>
    </source>
</evidence>
<dbReference type="EMBL" id="CAVN010000092">
    <property type="protein sequence ID" value="CDF57938.1"/>
    <property type="molecule type" value="Genomic_DNA"/>
</dbReference>
<reference evidence="8" key="1">
    <citation type="submission" date="2013-03" db="EMBL/GenBank/DDBJ databases">
        <title>Draft genome sequence of the hydrogen-ethanol-producing anaerobic alkalithermophilic Caloramator celere.</title>
        <authorList>
            <person name="Ciranna A."/>
            <person name="Larjo A."/>
            <person name="Kivisto A."/>
            <person name="Santala V."/>
            <person name="Roos C."/>
            <person name="Karp M."/>
        </authorList>
    </citation>
    <scope>NUCLEOTIDE SEQUENCE [LARGE SCALE GENOMIC DNA]</scope>
    <source>
        <strain evidence="8">DSM 8682</strain>
    </source>
</reference>
<dbReference type="InterPro" id="IPR036191">
    <property type="entry name" value="RRF_sf"/>
</dbReference>
<gene>
    <name evidence="5" type="primary">frr</name>
    <name evidence="8" type="ORF">TCEL_01852</name>
</gene>
<evidence type="ECO:0000256" key="6">
    <source>
        <dbReference type="SAM" id="Coils"/>
    </source>
</evidence>
<comment type="similarity">
    <text evidence="2 5">Belongs to the RRF family.</text>
</comment>
<dbReference type="CDD" id="cd00520">
    <property type="entry name" value="RRF"/>
    <property type="match status" value="1"/>
</dbReference>
<evidence type="ECO:0000313" key="8">
    <source>
        <dbReference type="EMBL" id="CDF57938.1"/>
    </source>
</evidence>
<comment type="function">
    <text evidence="5">Responsible for the release of ribosomes from messenger RNA at the termination of protein biosynthesis. May increase the efficiency of translation by recycling ribosomes from one round of translation to another.</text>
</comment>
<keyword evidence="9" id="KW-1185">Reference proteome</keyword>
<dbReference type="RefSeq" id="WP_018661559.1">
    <property type="nucleotide sequence ID" value="NZ_HF952018.1"/>
</dbReference>
<dbReference type="FunFam" id="1.10.132.20:FF:000001">
    <property type="entry name" value="Ribosome-recycling factor"/>
    <property type="match status" value="1"/>
</dbReference>
<dbReference type="InterPro" id="IPR002661">
    <property type="entry name" value="Ribosome_recyc_fac"/>
</dbReference>
<dbReference type="eggNOG" id="COG0233">
    <property type="taxonomic scope" value="Bacteria"/>
</dbReference>
<dbReference type="Pfam" id="PF01765">
    <property type="entry name" value="RRF"/>
    <property type="match status" value="1"/>
</dbReference>
<dbReference type="GO" id="GO:0005737">
    <property type="term" value="C:cytoplasm"/>
    <property type="evidence" value="ECO:0007669"/>
    <property type="project" value="UniProtKB-SubCell"/>
</dbReference>
<dbReference type="PANTHER" id="PTHR20982">
    <property type="entry name" value="RIBOSOME RECYCLING FACTOR"/>
    <property type="match status" value="1"/>
</dbReference>
<dbReference type="FunFam" id="3.30.1360.40:FF:000001">
    <property type="entry name" value="Ribosome-recycling factor"/>
    <property type="match status" value="1"/>
</dbReference>
<dbReference type="HOGENOM" id="CLU_073981_2_0_9"/>
<dbReference type="GO" id="GO:0043023">
    <property type="term" value="F:ribosomal large subunit binding"/>
    <property type="evidence" value="ECO:0007669"/>
    <property type="project" value="TreeGrafter"/>
</dbReference>
<proteinExistence type="inferred from homology"/>
<dbReference type="HAMAP" id="MF_00040">
    <property type="entry name" value="RRF"/>
    <property type="match status" value="1"/>
</dbReference>
<dbReference type="NCBIfam" id="TIGR00496">
    <property type="entry name" value="frr"/>
    <property type="match status" value="1"/>
</dbReference>